<accession>A0A2T5IJF6</accession>
<dbReference type="RefSeq" id="WP_108032860.1">
    <property type="nucleotide sequence ID" value="NZ_QAOM01000011.1"/>
</dbReference>
<dbReference type="OrthoDB" id="2418342at2"/>
<dbReference type="PROSITE" id="PS51257">
    <property type="entry name" value="PROKAR_LIPOPROTEIN"/>
    <property type="match status" value="1"/>
</dbReference>
<protein>
    <submittedName>
        <fullName evidence="1">Uncharacterized protein</fullName>
    </submittedName>
</protein>
<dbReference type="AlphaFoldDB" id="A0A2T5IJF6"/>
<keyword evidence="2" id="KW-1185">Reference proteome</keyword>
<dbReference type="EMBL" id="QAOM01000011">
    <property type="protein sequence ID" value="PTQ83950.1"/>
    <property type="molecule type" value="Genomic_DNA"/>
</dbReference>
<sequence>MNKKVARVLLLSLGLMGCSQEKNQAPAQTSETISSVLSEEIPKESKQTDSTIYSEAESSQLIMAPKIYTESEKQVISQEFLDWASYRAEIGSMAVSNYLLGHGDWYANTVNGEIQIQNIGQGIPGYDHFPIHLIGGVVFYTSKEPFYGYDERPNSEAIAVGFHRLADLNMPITQYLLGDDGIVYELGGMNPDLFSFSGGYGLYADDGTKVGGDSPYVFLVSEDTDAQVKYTEILMKYD</sequence>
<name>A0A2T5IJF6_9LACT</name>
<gene>
    <name evidence="1" type="ORF">C8U37_11135</name>
</gene>
<proteinExistence type="predicted"/>
<organism evidence="1 2">
    <name type="scientific">Trichococcus patagoniensis</name>
    <dbReference type="NCBI Taxonomy" id="382641"/>
    <lineage>
        <taxon>Bacteria</taxon>
        <taxon>Bacillati</taxon>
        <taxon>Bacillota</taxon>
        <taxon>Bacilli</taxon>
        <taxon>Lactobacillales</taxon>
        <taxon>Carnobacteriaceae</taxon>
        <taxon>Trichococcus</taxon>
    </lineage>
</organism>
<evidence type="ECO:0000313" key="2">
    <source>
        <dbReference type="Proteomes" id="UP000244161"/>
    </source>
</evidence>
<evidence type="ECO:0000313" key="1">
    <source>
        <dbReference type="EMBL" id="PTQ83950.1"/>
    </source>
</evidence>
<reference evidence="1 2" key="1">
    <citation type="submission" date="2018-04" db="EMBL/GenBank/DDBJ databases">
        <title>Genomic Encyclopedia of Archaeal and Bacterial Type Strains, Phase II (KMG-II): from individual species to whole genera.</title>
        <authorList>
            <person name="Goeker M."/>
        </authorList>
    </citation>
    <scope>NUCLEOTIDE SEQUENCE [LARGE SCALE GENOMIC DNA]</scope>
    <source>
        <strain evidence="1 2">DSM 18806</strain>
    </source>
</reference>
<comment type="caution">
    <text evidence="1">The sequence shown here is derived from an EMBL/GenBank/DDBJ whole genome shotgun (WGS) entry which is preliminary data.</text>
</comment>
<dbReference type="Proteomes" id="UP000244161">
    <property type="component" value="Unassembled WGS sequence"/>
</dbReference>